<dbReference type="EMBL" id="CM047580">
    <property type="protein sequence ID" value="KAI9922758.1"/>
    <property type="molecule type" value="Genomic_DNA"/>
</dbReference>
<proteinExistence type="predicted"/>
<accession>A0ACC0WY16</accession>
<comment type="caution">
    <text evidence="1">The sequence shown here is derived from an EMBL/GenBank/DDBJ whole genome shotgun (WGS) entry which is preliminary data.</text>
</comment>
<sequence>MGGYLDSAANIASWKDFENVIVKVLNQKGDSLSESEIHANRLINVKWISPTSNRVERFFSQVKAAMGYLRKNFKQETLEGLMFVKMN</sequence>
<name>A0ACC0WY16_9STRA</name>
<reference evidence="1 2" key="1">
    <citation type="journal article" date="2022" name="bioRxiv">
        <title>The genome of the oomycete Peronosclerospora sorghi, a cosmopolitan pathogen of maize and sorghum, is inflated with dispersed pseudogenes.</title>
        <authorList>
            <person name="Fletcher K."/>
            <person name="Martin F."/>
            <person name="Isakeit T."/>
            <person name="Cavanaugh K."/>
            <person name="Magill C."/>
            <person name="Michelmore R."/>
        </authorList>
    </citation>
    <scope>NUCLEOTIDE SEQUENCE [LARGE SCALE GENOMIC DNA]</scope>
    <source>
        <strain evidence="1">P6</strain>
    </source>
</reference>
<protein>
    <submittedName>
        <fullName evidence="1">Uncharacterized protein</fullName>
    </submittedName>
</protein>
<dbReference type="Proteomes" id="UP001163321">
    <property type="component" value="Chromosome 1"/>
</dbReference>
<evidence type="ECO:0000313" key="1">
    <source>
        <dbReference type="EMBL" id="KAI9922758.1"/>
    </source>
</evidence>
<keyword evidence="2" id="KW-1185">Reference proteome</keyword>
<evidence type="ECO:0000313" key="2">
    <source>
        <dbReference type="Proteomes" id="UP001163321"/>
    </source>
</evidence>
<gene>
    <name evidence="1" type="ORF">PsorP6_001745</name>
</gene>
<organism evidence="1 2">
    <name type="scientific">Peronosclerospora sorghi</name>
    <dbReference type="NCBI Taxonomy" id="230839"/>
    <lineage>
        <taxon>Eukaryota</taxon>
        <taxon>Sar</taxon>
        <taxon>Stramenopiles</taxon>
        <taxon>Oomycota</taxon>
        <taxon>Peronosporomycetes</taxon>
        <taxon>Peronosporales</taxon>
        <taxon>Peronosporaceae</taxon>
        <taxon>Peronosclerospora</taxon>
    </lineage>
</organism>